<evidence type="ECO:0000256" key="1">
    <source>
        <dbReference type="SAM" id="MobiDB-lite"/>
    </source>
</evidence>
<sequence length="1179" mass="130756">MERIASRQWHRLRLSIGRSAIRIPSGAAVGRTISSSSSSAAAAQRSDAEAVAVKQAAEEARPAGMSAKAWGKQRQRSEAVEVVELPSPYPQGSASHKTLLADIEALVRSAAAQDCEDSAPSRSAQSWLQVLSAPSASYALSAPYLLSTGAFYQPPLQGPGGRALLARLHSHLMASQIHSVSDAELALKVLNRHCVLGTTQAHSVSAWPPIVSQASTSGSNFINAADQQQLISTYSRNVDLTLNTISVALERILRDLGATHLVLDCAKLVVQLAVRFRAQVNPASSSQMSSRWSRHWTFMRQQKGAYKKARHFRLLFLRLAHLLPHHSDQRNVLAATQLLKSVVVLCNIHLKLSVLKDETLWPSYQLMASGRLAELAASNLPRKRARQRSLFDVELCRDVARALMDAPTEEEVKTSKPFLEPWCAHTGWLPVPLTRPVHTITLDNHGEQVPSGPLGLRSGKRRSFLTIPLARACIYAIYASTAQRKRRWDDMLGEMELGPGDYDAALRAVIFNKPADMHGPSHDGLVRGFGSAARRTEVRAQAWRKRALTKVQGRLWKKRRYESWCRSNEARRRALRAVGMLQLRCRRSFRYTEDTPFSSLPLSLLHARKMVWDHSSDFFKAFRAPWSDFDSSRPAASQEDSSGTYFPKVKASKMEFWRELVSLLASDPDVSENEVLGILGTGSAPEVLKGKGKAGQWRVWAEHLRRDAATYETAIAGFSARSRWEASDAVWHAALRRRSSIEGSFDRIVRAYIRSKRTSCGQAPLYRRKRLMERALDEISKNLLIPSRTSPTSRLPVEKETSTGPSVNLAKGLLFYVGRVLGYPETSFSFWEMIFARFPQTATSAKPLSVMLQMAEDAERRRHVDNSDGLIGGQLLGSSLGSIDAPDTPAFKARQLFRRLLFDQHPLLAPWASDTATQPQIDGLQPVDTVSIFRTLPLSSRRLAGTAHNFQKEDLAAKSMERAKILTLSLSALSSADAMQSRAFSSGTSRVGPVAGAMDYINFDHRVFEAYCSLLHTMTVPNSDVGRLGPSRPTPMPQGESRTLNASSASSWAAAFIGPPDDAERSHSGQGLTPPDESGYGHHLDVAAFSPPKWDEVVLVLPWMRALNVRPTHSMLCLICVHLLETLPPGSIGFDKPMGPIQPWLESWLGWRALPREEDIAVWLREQRRRNRAMEASKM</sequence>
<dbReference type="Proteomes" id="UP000077521">
    <property type="component" value="Unassembled WGS sequence"/>
</dbReference>
<reference evidence="2" key="2">
    <citation type="journal article" date="2019" name="IMA Fungus">
        <title>Genome sequencing and comparison of five Tilletia species to identify candidate genes for the detection of regulated species infecting wheat.</title>
        <authorList>
            <person name="Nguyen H.D.T."/>
            <person name="Sultana T."/>
            <person name="Kesanakurti P."/>
            <person name="Hambleton S."/>
        </authorList>
    </citation>
    <scope>NUCLEOTIDE SEQUENCE</scope>
    <source>
        <strain evidence="2">DAOMC 236416</strain>
    </source>
</reference>
<proteinExistence type="predicted"/>
<organism evidence="2 3">
    <name type="scientific">Tilletia indica</name>
    <dbReference type="NCBI Taxonomy" id="43049"/>
    <lineage>
        <taxon>Eukaryota</taxon>
        <taxon>Fungi</taxon>
        <taxon>Dikarya</taxon>
        <taxon>Basidiomycota</taxon>
        <taxon>Ustilaginomycotina</taxon>
        <taxon>Exobasidiomycetes</taxon>
        <taxon>Tilletiales</taxon>
        <taxon>Tilletiaceae</taxon>
        <taxon>Tilletia</taxon>
    </lineage>
</organism>
<gene>
    <name evidence="2" type="ORF">A4X13_0g2902</name>
</gene>
<name>A0A8T8T6Q4_9BASI</name>
<evidence type="ECO:0000313" key="3">
    <source>
        <dbReference type="Proteomes" id="UP000077521"/>
    </source>
</evidence>
<evidence type="ECO:0000313" key="2">
    <source>
        <dbReference type="EMBL" id="KAE8255832.1"/>
    </source>
</evidence>
<comment type="caution">
    <text evidence="2">The sequence shown here is derived from an EMBL/GenBank/DDBJ whole genome shotgun (WGS) entry which is preliminary data.</text>
</comment>
<accession>A0A8T8T6Q4</accession>
<reference evidence="2" key="1">
    <citation type="submission" date="2016-04" db="EMBL/GenBank/DDBJ databases">
        <authorList>
            <person name="Nguyen H.D."/>
            <person name="Samba Siva P."/>
            <person name="Cullis J."/>
            <person name="Levesque C.A."/>
            <person name="Hambleton S."/>
        </authorList>
    </citation>
    <scope>NUCLEOTIDE SEQUENCE</scope>
    <source>
        <strain evidence="2">DAOMC 236416</strain>
    </source>
</reference>
<protein>
    <submittedName>
        <fullName evidence="2">Uncharacterized protein</fullName>
    </submittedName>
</protein>
<feature type="region of interest" description="Disordered" evidence="1">
    <location>
        <begin position="1025"/>
        <end position="1046"/>
    </location>
</feature>
<keyword evidence="3" id="KW-1185">Reference proteome</keyword>
<dbReference type="AlphaFoldDB" id="A0A8T8T6Q4"/>
<dbReference type="EMBL" id="LWDF02000149">
    <property type="protein sequence ID" value="KAE8255832.1"/>
    <property type="molecule type" value="Genomic_DNA"/>
</dbReference>